<organism evidence="1 2">
    <name type="scientific">Bacillus phage TsarBomba</name>
    <dbReference type="NCBI Taxonomy" id="1690456"/>
    <lineage>
        <taxon>Viruses</taxon>
        <taxon>Duplodnaviria</taxon>
        <taxon>Heunggongvirae</taxon>
        <taxon>Uroviricota</taxon>
        <taxon>Caudoviricetes</taxon>
        <taxon>Herelleviridae</taxon>
        <taxon>Bastillevirinae</taxon>
        <taxon>Tsarbombavirus</taxon>
        <taxon>Tsarbombavirus tsarbomba</taxon>
    </lineage>
</organism>
<dbReference type="EMBL" id="KT224359">
    <property type="protein sequence ID" value="ALA13171.1"/>
    <property type="molecule type" value="Genomic_DNA"/>
</dbReference>
<name>A0A0K2D0P5_9CAUD</name>
<proteinExistence type="predicted"/>
<keyword evidence="2" id="KW-1185">Reference proteome</keyword>
<dbReference type="OrthoDB" id="27799at10239"/>
<gene>
    <name evidence="1" type="ORF">TSARBOMBA_75</name>
</gene>
<dbReference type="KEGG" id="vg:26633400"/>
<dbReference type="Proteomes" id="UP000204602">
    <property type="component" value="Segment"/>
</dbReference>
<accession>A0A0K2D0P5</accession>
<sequence>MALTNYKKGLNDGYRIAKYKKLPKFGCEGDDTKEYLQGVIDGKRLYLIDKRKETLS</sequence>
<protein>
    <submittedName>
        <fullName evidence="1">Uncharacterized protein</fullName>
    </submittedName>
</protein>
<dbReference type="GeneID" id="26633400"/>
<evidence type="ECO:0000313" key="2">
    <source>
        <dbReference type="Proteomes" id="UP000204602"/>
    </source>
</evidence>
<dbReference type="RefSeq" id="YP_009206890.1">
    <property type="nucleotide sequence ID" value="NC_028890.1"/>
</dbReference>
<evidence type="ECO:0000313" key="1">
    <source>
        <dbReference type="EMBL" id="ALA13171.1"/>
    </source>
</evidence>
<reference evidence="1 2" key="1">
    <citation type="journal article" date="2015" name="Genome Announc.">
        <title>Complete Genome Sequence of Bacillus cereus Group Phage TsarBomba.</title>
        <authorList>
            <person name="Erill I."/>
            <person name="Caruso S.M."/>
        </authorList>
    </citation>
    <scope>NUCLEOTIDE SEQUENCE [LARGE SCALE GENOMIC DNA]</scope>
</reference>